<evidence type="ECO:0000256" key="2">
    <source>
        <dbReference type="ARBA" id="ARBA00022980"/>
    </source>
</evidence>
<dbReference type="Pfam" id="PF01245">
    <property type="entry name" value="Ribosomal_L19"/>
    <property type="match status" value="1"/>
</dbReference>
<dbReference type="InterPro" id="IPR008991">
    <property type="entry name" value="Translation_prot_SH3-like_sf"/>
</dbReference>
<feature type="region of interest" description="Disordered" evidence="5">
    <location>
        <begin position="43"/>
        <end position="82"/>
    </location>
</feature>
<evidence type="ECO:0000256" key="6">
    <source>
        <dbReference type="SAM" id="SignalP"/>
    </source>
</evidence>
<keyword evidence="8" id="KW-1185">Reference proteome</keyword>
<feature type="signal peptide" evidence="6">
    <location>
        <begin position="1"/>
        <end position="26"/>
    </location>
</feature>
<name>A0AA36IHV3_9DINO</name>
<reference evidence="7" key="1">
    <citation type="submission" date="2023-08" db="EMBL/GenBank/DDBJ databases">
        <authorList>
            <person name="Chen Y."/>
            <person name="Shah S."/>
            <person name="Dougan E. K."/>
            <person name="Thang M."/>
            <person name="Chan C."/>
        </authorList>
    </citation>
    <scope>NUCLEOTIDE SEQUENCE</scope>
</reference>
<evidence type="ECO:0000256" key="1">
    <source>
        <dbReference type="ARBA" id="ARBA00005781"/>
    </source>
</evidence>
<accession>A0AA36IHV3</accession>
<proteinExistence type="inferred from homology"/>
<dbReference type="GO" id="GO:0003735">
    <property type="term" value="F:structural constituent of ribosome"/>
    <property type="evidence" value="ECO:0007669"/>
    <property type="project" value="InterPro"/>
</dbReference>
<dbReference type="InterPro" id="IPR038657">
    <property type="entry name" value="Ribosomal_bL19_sf"/>
</dbReference>
<dbReference type="InterPro" id="IPR001857">
    <property type="entry name" value="Ribosomal_bL19"/>
</dbReference>
<organism evidence="7 8">
    <name type="scientific">Effrenium voratum</name>
    <dbReference type="NCBI Taxonomy" id="2562239"/>
    <lineage>
        <taxon>Eukaryota</taxon>
        <taxon>Sar</taxon>
        <taxon>Alveolata</taxon>
        <taxon>Dinophyceae</taxon>
        <taxon>Suessiales</taxon>
        <taxon>Symbiodiniaceae</taxon>
        <taxon>Effrenium</taxon>
    </lineage>
</organism>
<evidence type="ECO:0000256" key="4">
    <source>
        <dbReference type="ARBA" id="ARBA00035376"/>
    </source>
</evidence>
<comment type="similarity">
    <text evidence="1">Belongs to the bacterial ribosomal protein bL19 family.</text>
</comment>
<dbReference type="SUPFAM" id="SSF50104">
    <property type="entry name" value="Translation proteins SH3-like domain"/>
    <property type="match status" value="1"/>
</dbReference>
<evidence type="ECO:0000256" key="5">
    <source>
        <dbReference type="SAM" id="MobiDB-lite"/>
    </source>
</evidence>
<keyword evidence="2" id="KW-0689">Ribosomal protein</keyword>
<dbReference type="GO" id="GO:0006412">
    <property type="term" value="P:translation"/>
    <property type="evidence" value="ECO:0007669"/>
    <property type="project" value="InterPro"/>
</dbReference>
<feature type="chain" id="PRO_5041221126" description="50S ribosomal protein L19, chloroplastic" evidence="6">
    <location>
        <begin position="27"/>
        <end position="321"/>
    </location>
</feature>
<keyword evidence="3" id="KW-0687">Ribonucleoprotein</keyword>
<dbReference type="Gene3D" id="2.30.30.790">
    <property type="match status" value="1"/>
</dbReference>
<dbReference type="Proteomes" id="UP001178507">
    <property type="component" value="Unassembled WGS sequence"/>
</dbReference>
<dbReference type="AlphaFoldDB" id="A0AA36IHV3"/>
<dbReference type="GO" id="GO:0005840">
    <property type="term" value="C:ribosome"/>
    <property type="evidence" value="ECO:0007669"/>
    <property type="project" value="UniProtKB-KW"/>
</dbReference>
<keyword evidence="6" id="KW-0732">Signal</keyword>
<evidence type="ECO:0000313" key="7">
    <source>
        <dbReference type="EMBL" id="CAJ1386996.1"/>
    </source>
</evidence>
<comment type="caution">
    <text evidence="7">The sequence shown here is derived from an EMBL/GenBank/DDBJ whole genome shotgun (WGS) entry which is preliminary data.</text>
</comment>
<feature type="compositionally biased region" description="Acidic residues" evidence="5">
    <location>
        <begin position="52"/>
        <end position="77"/>
    </location>
</feature>
<sequence>MALEARAPWLLVLALAALASVTHLQAFTGVQVARVTPAPRVAARAVEKSTMEDEDEEEEEEGEEEEEEEEIEDDEGEEVLKKDYSFDENVPKSWYKHRAIDRHKVNMKFFDMFKKPVDFFPHKLQAGDTVRVYYLEAKPGQGDKEMRGVKLSKDQLRETYFDGTVVNFRGDYHARTMTVRAMIGKGLNSVGYEFQFPMHSPLITRMQVLRRGFIGRNKNAYFLRGMVGKRNVIPLDEVRTKMDETYASLRVDGREDEIPSPEYPKNEWETYPLPVWQQDMPEWDEKDYDPDKVDQRSEYELRVIAKYKMRKSRSGKYGTPR</sequence>
<evidence type="ECO:0000313" key="8">
    <source>
        <dbReference type="Proteomes" id="UP001178507"/>
    </source>
</evidence>
<protein>
    <recommendedName>
        <fullName evidence="4">50S ribosomal protein L19, chloroplastic</fullName>
    </recommendedName>
</protein>
<dbReference type="EMBL" id="CAUJNA010001446">
    <property type="protein sequence ID" value="CAJ1386996.1"/>
    <property type="molecule type" value="Genomic_DNA"/>
</dbReference>
<gene>
    <name evidence="7" type="ORF">EVOR1521_LOCUS13156</name>
</gene>
<dbReference type="GO" id="GO:1990904">
    <property type="term" value="C:ribonucleoprotein complex"/>
    <property type="evidence" value="ECO:0007669"/>
    <property type="project" value="UniProtKB-KW"/>
</dbReference>
<evidence type="ECO:0000256" key="3">
    <source>
        <dbReference type="ARBA" id="ARBA00023274"/>
    </source>
</evidence>